<accession>A0ABX1X2B7</accession>
<name>A0ABX1X2B7_9BACT</name>
<keyword evidence="2" id="KW-1185">Reference proteome</keyword>
<organism evidence="1 2">
    <name type="scientific">Marinifilum caeruleilacunae</name>
    <dbReference type="NCBI Taxonomy" id="2499076"/>
    <lineage>
        <taxon>Bacteria</taxon>
        <taxon>Pseudomonadati</taxon>
        <taxon>Bacteroidota</taxon>
        <taxon>Bacteroidia</taxon>
        <taxon>Marinilabiliales</taxon>
        <taxon>Marinifilaceae</taxon>
    </lineage>
</organism>
<dbReference type="RefSeq" id="WP_171597487.1">
    <property type="nucleotide sequence ID" value="NZ_RZNH01000058.1"/>
</dbReference>
<proteinExistence type="predicted"/>
<evidence type="ECO:0000313" key="1">
    <source>
        <dbReference type="EMBL" id="NOU62228.1"/>
    </source>
</evidence>
<gene>
    <name evidence="1" type="ORF">ELS83_20730</name>
</gene>
<reference evidence="1 2" key="1">
    <citation type="submission" date="2018-12" db="EMBL/GenBank/DDBJ databases">
        <title>Marinifilum JC070 sp. nov., a marine bacterium isolated from Yongle Blue Hole in the South China Sea.</title>
        <authorList>
            <person name="Fu T."/>
        </authorList>
    </citation>
    <scope>NUCLEOTIDE SEQUENCE [LARGE SCALE GENOMIC DNA]</scope>
    <source>
        <strain evidence="1 2">JC070</strain>
    </source>
</reference>
<comment type="caution">
    <text evidence="1">The sequence shown here is derived from an EMBL/GenBank/DDBJ whole genome shotgun (WGS) entry which is preliminary data.</text>
</comment>
<protein>
    <submittedName>
        <fullName evidence="1">Uncharacterized protein</fullName>
    </submittedName>
</protein>
<sequence length="460" mass="53542">MVDYINILLSDFDFKTWQSDKRLQFQFKISDQLDSFGNVVQTSSEVAHYRGLDFIRTLSGKCFVKGSIHRFFNAGSNNGNRFSYLDFMEALEELQDFGVIPDKAILKSFEFGLNLPVKEKHLSAKSFYNSIIYRIGEVEKCMSDDGNNLIGKQFITEDTTVKSYDKKQQAALQCSHEIIRYELRFRRMRLLKRFGIVTLYDLTDKDKLIQLFEKRLLKSVNETILLDWKALPNTNKLPEYQKKKFLNWRNPNWWREKSMTTKARNRNKISFENLIKNKARYDIKEILKNKLIGEFSSVIASQNFSPNGSTQKNMGTNAGRIVSGKHVGETNMLKRKYCLVCGKDITHLKKDAKYCNDNRKCRDKAYNLKVSKQRKARRTQKQKEILKIINELGTDLMLTRTTNPGRRKIAGIPGRKTSIIVTTNGKQKLYHGAAARFFLKEFEKKKKLNQSNMQDETNST</sequence>
<evidence type="ECO:0000313" key="2">
    <source>
        <dbReference type="Proteomes" id="UP000732105"/>
    </source>
</evidence>
<dbReference type="EMBL" id="RZNH01000058">
    <property type="protein sequence ID" value="NOU62228.1"/>
    <property type="molecule type" value="Genomic_DNA"/>
</dbReference>
<dbReference type="Proteomes" id="UP000732105">
    <property type="component" value="Unassembled WGS sequence"/>
</dbReference>